<proteinExistence type="predicted"/>
<protein>
    <submittedName>
        <fullName evidence="1">Uncharacterized protein</fullName>
    </submittedName>
</protein>
<accession>A0ACB8XE70</accession>
<feature type="non-terminal residue" evidence="1">
    <location>
        <position position="1"/>
    </location>
</feature>
<dbReference type="EMBL" id="CM041531">
    <property type="protein sequence ID" value="KAI3377153.1"/>
    <property type="molecule type" value="Genomic_DNA"/>
</dbReference>
<evidence type="ECO:0000313" key="1">
    <source>
        <dbReference type="EMBL" id="KAI3377153.1"/>
    </source>
</evidence>
<dbReference type="Proteomes" id="UP000831701">
    <property type="component" value="Chromosome 1"/>
</dbReference>
<name>A0ACB8XE70_9TELE</name>
<reference evidence="1" key="1">
    <citation type="submission" date="2022-04" db="EMBL/GenBank/DDBJ databases">
        <title>Jade perch genome.</title>
        <authorList>
            <person name="Chao B."/>
        </authorList>
    </citation>
    <scope>NUCLEOTIDE SEQUENCE</scope>
    <source>
        <strain evidence="1">CB-2022</strain>
    </source>
</reference>
<organism evidence="1 2">
    <name type="scientific">Scortum barcoo</name>
    <name type="common">barcoo grunter</name>
    <dbReference type="NCBI Taxonomy" id="214431"/>
    <lineage>
        <taxon>Eukaryota</taxon>
        <taxon>Metazoa</taxon>
        <taxon>Chordata</taxon>
        <taxon>Craniata</taxon>
        <taxon>Vertebrata</taxon>
        <taxon>Euteleostomi</taxon>
        <taxon>Actinopterygii</taxon>
        <taxon>Neopterygii</taxon>
        <taxon>Teleostei</taxon>
        <taxon>Neoteleostei</taxon>
        <taxon>Acanthomorphata</taxon>
        <taxon>Eupercaria</taxon>
        <taxon>Centrarchiformes</taxon>
        <taxon>Terapontoidei</taxon>
        <taxon>Terapontidae</taxon>
        <taxon>Scortum</taxon>
    </lineage>
</organism>
<evidence type="ECO:0000313" key="2">
    <source>
        <dbReference type="Proteomes" id="UP000831701"/>
    </source>
</evidence>
<gene>
    <name evidence="1" type="ORF">L3Q82_008387</name>
</gene>
<keyword evidence="2" id="KW-1185">Reference proteome</keyword>
<comment type="caution">
    <text evidence="1">The sequence shown here is derived from an EMBL/GenBank/DDBJ whole genome shotgun (WGS) entry which is preliminary data.</text>
</comment>
<sequence>KKKRRRLPVDSFCAAAEVCPSPLAVLGRTWQSESGAAQRLLRQRLPPHSDQPAPLLGSLKRGHPARLLLCLFFFCPPATTTAGAMFTVPELVVLLAALCATASGYFVSIDAHAEECFYERVNSGTKMGLMFEVAEGGFLDIDVEITGPDGKQIYKGDRESSGKYSVAAHMDGTYKFCFSNKMSTMTPKIVMFTIDIGEAPKGQDMETEAHQNKLEEMINELAVAMTAVKHEQEYMEVRERIHRAINDNTNSRVVLWSFFEALVLVAMTLGQIYYLKRFFEVRRVVYNKQKSKHVKLYFAVRNHTADGASVPPRLVISAHPEVGAARKNSPSNRNSAKMDNTTDSTWDSLPVQLNQNILQTLEELKFTHMTPVQSACIPLFMSNKDVAAEAVTGSGKTLAFVIPIIELLLKREEKLKKMQVGALVVTPTRELALQISEVMQQFIQKFPQFTQILLIGGTNPIEDVEKFKDQGANIVIATPGRLEDMFRRKSDGLDLASSVRSLDVLVLDEADRLLDMGFEASLNTILGYLPKQRRTGLFSATQTQELEKLVRAGLRNPVRITVKEKGVAASNVQKTPARLSNYYTICRSENKFNSLVAFLRQHKHEKHLVFFSTCACVEYFGRALETLIKKVTVCCIHGKMKTKRNKIFADFRSLKSGILVCTDVMARGIDIPDVNWVLQYDPPSSASAFVHRCGRTARIGNQGNALVFLLPMEESYVNFLSINQKCPLQMMPSVGDVVDVLPKVKAMSLADRAMFDRSMRAFVSHVQAYAKHECSLIFRVKDLDFASLARGFALLRLPKMPELRGKTFPDFTETTVDTDTIRYKDKNREKLRQKMLAELKEKDKTPFPKKNFERNKAWSKQKTKKERRKKTAAKRKHDEGSDVDDEDMKELLNDTRLLKKLKKGQISEEDFEKQITCGSKSKHKTDGPSQDTLSV</sequence>